<name>A0AAV2Q8P6_MEGNR</name>
<accession>A0AAV2Q8P6</accession>
<comment type="caution">
    <text evidence="2">The sequence shown here is derived from an EMBL/GenBank/DDBJ whole genome shotgun (WGS) entry which is preliminary data.</text>
</comment>
<evidence type="ECO:0000256" key="1">
    <source>
        <dbReference type="SAM" id="MobiDB-lite"/>
    </source>
</evidence>
<evidence type="ECO:0000313" key="3">
    <source>
        <dbReference type="Proteomes" id="UP001497623"/>
    </source>
</evidence>
<organism evidence="2 3">
    <name type="scientific">Meganyctiphanes norvegica</name>
    <name type="common">Northern krill</name>
    <name type="synonym">Thysanopoda norvegica</name>
    <dbReference type="NCBI Taxonomy" id="48144"/>
    <lineage>
        <taxon>Eukaryota</taxon>
        <taxon>Metazoa</taxon>
        <taxon>Ecdysozoa</taxon>
        <taxon>Arthropoda</taxon>
        <taxon>Crustacea</taxon>
        <taxon>Multicrustacea</taxon>
        <taxon>Malacostraca</taxon>
        <taxon>Eumalacostraca</taxon>
        <taxon>Eucarida</taxon>
        <taxon>Euphausiacea</taxon>
        <taxon>Euphausiidae</taxon>
        <taxon>Meganyctiphanes</taxon>
    </lineage>
</organism>
<dbReference type="EMBL" id="CAXKWB010003825">
    <property type="protein sequence ID" value="CAL4070538.1"/>
    <property type="molecule type" value="Genomic_DNA"/>
</dbReference>
<dbReference type="AlphaFoldDB" id="A0AAV2Q8P6"/>
<dbReference type="Proteomes" id="UP001497623">
    <property type="component" value="Unassembled WGS sequence"/>
</dbReference>
<sequence length="258" mass="29199">KPKEYKRVNLILNVENNTIALNKEIHKSHKSGKSMRNKDKHYSTGKIKSSKKKKKNKRKHEKKHKIKKSRSRKEVKFDPYLVPNLMGPRGQHDHPLQSVFGNEFSQQQQLPMNLYFPNMNSYPVQYINTPTFKNTRSSGDFTVLGNGIVVDYNKHLGVANPNDLHSLGGLSDAKPQESPFDRGKALLPSVNIKNQLQPALNDPAAHGRTSYGRSVTEDDQKNIADNTNKDVAGYWVIPNYSPENTGYWVYPVSGGKSD</sequence>
<gene>
    <name evidence="2" type="ORF">MNOR_LOCUS8293</name>
</gene>
<keyword evidence="3" id="KW-1185">Reference proteome</keyword>
<evidence type="ECO:0000313" key="2">
    <source>
        <dbReference type="EMBL" id="CAL4070538.1"/>
    </source>
</evidence>
<protein>
    <submittedName>
        <fullName evidence="2">Uncharacterized protein</fullName>
    </submittedName>
</protein>
<feature type="region of interest" description="Disordered" evidence="1">
    <location>
        <begin position="21"/>
        <end position="74"/>
    </location>
</feature>
<feature type="non-terminal residue" evidence="2">
    <location>
        <position position="1"/>
    </location>
</feature>
<reference evidence="2 3" key="1">
    <citation type="submission" date="2024-05" db="EMBL/GenBank/DDBJ databases">
        <authorList>
            <person name="Wallberg A."/>
        </authorList>
    </citation>
    <scope>NUCLEOTIDE SEQUENCE [LARGE SCALE GENOMIC DNA]</scope>
</reference>
<feature type="compositionally biased region" description="Basic residues" evidence="1">
    <location>
        <begin position="48"/>
        <end position="71"/>
    </location>
</feature>
<proteinExistence type="predicted"/>
<feature type="compositionally biased region" description="Basic residues" evidence="1">
    <location>
        <begin position="26"/>
        <end position="35"/>
    </location>
</feature>